<dbReference type="InParanoid" id="A0A139WD28"/>
<dbReference type="OrthoDB" id="2422341at2759"/>
<dbReference type="AlphaFoldDB" id="A0A139WD28"/>
<keyword evidence="1" id="KW-0833">Ubl conjugation pathway</keyword>
<keyword evidence="3" id="KW-1185">Reference proteome</keyword>
<evidence type="ECO:0000313" key="3">
    <source>
        <dbReference type="Proteomes" id="UP000007266"/>
    </source>
</evidence>
<dbReference type="Pfam" id="PF10471">
    <property type="entry name" value="ANAPC_CDC26"/>
    <property type="match status" value="1"/>
</dbReference>
<dbReference type="EMBL" id="KQ971361">
    <property type="protein sequence ID" value="KYB25814.1"/>
    <property type="molecule type" value="Genomic_DNA"/>
</dbReference>
<gene>
    <name evidence="2" type="primary">AUGUSTUS-3.0.2_31276</name>
    <name evidence="2" type="ORF">TcasGA2_TC031276</name>
</gene>
<dbReference type="GO" id="GO:0005680">
    <property type="term" value="C:anaphase-promoting complex"/>
    <property type="evidence" value="ECO:0007669"/>
    <property type="project" value="InterPro"/>
</dbReference>
<reference evidence="2 3" key="2">
    <citation type="journal article" date="2010" name="Nucleic Acids Res.">
        <title>BeetleBase in 2010: revisions to provide comprehensive genomic information for Tribolium castaneum.</title>
        <authorList>
            <person name="Kim H.S."/>
            <person name="Murphy T."/>
            <person name="Xia J."/>
            <person name="Caragea D."/>
            <person name="Park Y."/>
            <person name="Beeman R.W."/>
            <person name="Lorenzen M.D."/>
            <person name="Butcher S."/>
            <person name="Manak J.R."/>
            <person name="Brown S.J."/>
        </authorList>
    </citation>
    <scope>GENOME REANNOTATION</scope>
    <source>
        <strain evidence="2 3">Georgia GA2</strain>
    </source>
</reference>
<reference evidence="2 3" key="1">
    <citation type="journal article" date="2008" name="Nature">
        <title>The genome of the model beetle and pest Tribolium castaneum.</title>
        <authorList>
            <consortium name="Tribolium Genome Sequencing Consortium"/>
            <person name="Richards S."/>
            <person name="Gibbs R.A."/>
            <person name="Weinstock G.M."/>
            <person name="Brown S.J."/>
            <person name="Denell R."/>
            <person name="Beeman R.W."/>
            <person name="Gibbs R."/>
            <person name="Beeman R.W."/>
            <person name="Brown S.J."/>
            <person name="Bucher G."/>
            <person name="Friedrich M."/>
            <person name="Grimmelikhuijzen C.J."/>
            <person name="Klingler M."/>
            <person name="Lorenzen M."/>
            <person name="Richards S."/>
            <person name="Roth S."/>
            <person name="Schroder R."/>
            <person name="Tautz D."/>
            <person name="Zdobnov E.M."/>
            <person name="Muzny D."/>
            <person name="Gibbs R.A."/>
            <person name="Weinstock G.M."/>
            <person name="Attaway T."/>
            <person name="Bell S."/>
            <person name="Buhay C.J."/>
            <person name="Chandrabose M.N."/>
            <person name="Chavez D."/>
            <person name="Clerk-Blankenburg K.P."/>
            <person name="Cree A."/>
            <person name="Dao M."/>
            <person name="Davis C."/>
            <person name="Chacko J."/>
            <person name="Dinh H."/>
            <person name="Dugan-Rocha S."/>
            <person name="Fowler G."/>
            <person name="Garner T.T."/>
            <person name="Garnes J."/>
            <person name="Gnirke A."/>
            <person name="Hawes A."/>
            <person name="Hernandez J."/>
            <person name="Hines S."/>
            <person name="Holder M."/>
            <person name="Hume J."/>
            <person name="Jhangiani S.N."/>
            <person name="Joshi V."/>
            <person name="Khan Z.M."/>
            <person name="Jackson L."/>
            <person name="Kovar C."/>
            <person name="Kowis A."/>
            <person name="Lee S."/>
            <person name="Lewis L.R."/>
            <person name="Margolis J."/>
            <person name="Morgan M."/>
            <person name="Nazareth L.V."/>
            <person name="Nguyen N."/>
            <person name="Okwuonu G."/>
            <person name="Parker D."/>
            <person name="Richards S."/>
            <person name="Ruiz S.J."/>
            <person name="Santibanez J."/>
            <person name="Savard J."/>
            <person name="Scherer S.E."/>
            <person name="Schneider B."/>
            <person name="Sodergren E."/>
            <person name="Tautz D."/>
            <person name="Vattahil S."/>
            <person name="Villasana D."/>
            <person name="White C.S."/>
            <person name="Wright R."/>
            <person name="Park Y."/>
            <person name="Beeman R.W."/>
            <person name="Lord J."/>
            <person name="Oppert B."/>
            <person name="Lorenzen M."/>
            <person name="Brown S."/>
            <person name="Wang L."/>
            <person name="Savard J."/>
            <person name="Tautz D."/>
            <person name="Richards S."/>
            <person name="Weinstock G."/>
            <person name="Gibbs R.A."/>
            <person name="Liu Y."/>
            <person name="Worley K."/>
            <person name="Weinstock G."/>
            <person name="Elsik C.G."/>
            <person name="Reese J.T."/>
            <person name="Elhaik E."/>
            <person name="Landan G."/>
            <person name="Graur D."/>
            <person name="Arensburger P."/>
            <person name="Atkinson P."/>
            <person name="Beeman R.W."/>
            <person name="Beidler J."/>
            <person name="Brown S.J."/>
            <person name="Demuth J.P."/>
            <person name="Drury D.W."/>
            <person name="Du Y.Z."/>
            <person name="Fujiwara H."/>
            <person name="Lorenzen M."/>
            <person name="Maselli V."/>
            <person name="Osanai M."/>
            <person name="Park Y."/>
            <person name="Robertson H.M."/>
            <person name="Tu Z."/>
            <person name="Wang J.J."/>
            <person name="Wang S."/>
            <person name="Richards S."/>
            <person name="Song H."/>
            <person name="Zhang L."/>
            <person name="Sodergren E."/>
            <person name="Werner D."/>
            <person name="Stanke M."/>
            <person name="Morgenstern B."/>
            <person name="Solovyev V."/>
            <person name="Kosarev P."/>
            <person name="Brown G."/>
            <person name="Chen H.C."/>
            <person name="Ermolaeva O."/>
            <person name="Hlavina W."/>
            <person name="Kapustin Y."/>
            <person name="Kiryutin B."/>
            <person name="Kitts P."/>
            <person name="Maglott D."/>
            <person name="Pruitt K."/>
            <person name="Sapojnikov V."/>
            <person name="Souvorov A."/>
            <person name="Mackey A.J."/>
            <person name="Waterhouse R.M."/>
            <person name="Wyder S."/>
            <person name="Zdobnov E.M."/>
            <person name="Zdobnov E.M."/>
            <person name="Wyder S."/>
            <person name="Kriventseva E.V."/>
            <person name="Kadowaki T."/>
            <person name="Bork P."/>
            <person name="Aranda M."/>
            <person name="Bao R."/>
            <person name="Beermann A."/>
            <person name="Berns N."/>
            <person name="Bolognesi R."/>
            <person name="Bonneton F."/>
            <person name="Bopp D."/>
            <person name="Brown S.J."/>
            <person name="Bucher G."/>
            <person name="Butts T."/>
            <person name="Chaumot A."/>
            <person name="Denell R.E."/>
            <person name="Ferrier D.E."/>
            <person name="Friedrich M."/>
            <person name="Gordon C.M."/>
            <person name="Jindra M."/>
            <person name="Klingler M."/>
            <person name="Lan Q."/>
            <person name="Lattorff H.M."/>
            <person name="Laudet V."/>
            <person name="von Levetsow C."/>
            <person name="Liu Z."/>
            <person name="Lutz R."/>
            <person name="Lynch J.A."/>
            <person name="da Fonseca R.N."/>
            <person name="Posnien N."/>
            <person name="Reuter R."/>
            <person name="Roth S."/>
            <person name="Savard J."/>
            <person name="Schinko J.B."/>
            <person name="Schmitt C."/>
            <person name="Schoppmeier M."/>
            <person name="Schroder R."/>
            <person name="Shippy T.D."/>
            <person name="Simonnet F."/>
            <person name="Marques-Souza H."/>
            <person name="Tautz D."/>
            <person name="Tomoyasu Y."/>
            <person name="Trauner J."/>
            <person name="Van der Zee M."/>
            <person name="Vervoort M."/>
            <person name="Wittkopp N."/>
            <person name="Wimmer E.A."/>
            <person name="Yang X."/>
            <person name="Jones A.K."/>
            <person name="Sattelle D.B."/>
            <person name="Ebert P.R."/>
            <person name="Nelson D."/>
            <person name="Scott J.G."/>
            <person name="Beeman R.W."/>
            <person name="Muthukrishnan S."/>
            <person name="Kramer K.J."/>
            <person name="Arakane Y."/>
            <person name="Beeman R.W."/>
            <person name="Zhu Q."/>
            <person name="Hogenkamp D."/>
            <person name="Dixit R."/>
            <person name="Oppert B."/>
            <person name="Jiang H."/>
            <person name="Zou Z."/>
            <person name="Marshall J."/>
            <person name="Elpidina E."/>
            <person name="Vinokurov K."/>
            <person name="Oppert C."/>
            <person name="Zou Z."/>
            <person name="Evans J."/>
            <person name="Lu Z."/>
            <person name="Zhao P."/>
            <person name="Sumathipala N."/>
            <person name="Altincicek B."/>
            <person name="Vilcinskas A."/>
            <person name="Williams M."/>
            <person name="Hultmark D."/>
            <person name="Hetru C."/>
            <person name="Jiang H."/>
            <person name="Grimmelikhuijzen C.J."/>
            <person name="Hauser F."/>
            <person name="Cazzamali G."/>
            <person name="Williamson M."/>
            <person name="Park Y."/>
            <person name="Li B."/>
            <person name="Tanaka Y."/>
            <person name="Predel R."/>
            <person name="Neupert S."/>
            <person name="Schachtner J."/>
            <person name="Verleyen P."/>
            <person name="Raible F."/>
            <person name="Bork P."/>
            <person name="Friedrich M."/>
            <person name="Walden K.K."/>
            <person name="Robertson H.M."/>
            <person name="Angeli S."/>
            <person name="Foret S."/>
            <person name="Bucher G."/>
            <person name="Schuetz S."/>
            <person name="Maleszka R."/>
            <person name="Wimmer E.A."/>
            <person name="Beeman R.W."/>
            <person name="Lorenzen M."/>
            <person name="Tomoyasu Y."/>
            <person name="Miller S.C."/>
            <person name="Grossmann D."/>
            <person name="Bucher G."/>
        </authorList>
    </citation>
    <scope>NUCLEOTIDE SEQUENCE [LARGE SCALE GENOMIC DNA]</scope>
    <source>
        <strain evidence="2 3">Georgia GA2</strain>
    </source>
</reference>
<protein>
    <submittedName>
        <fullName evidence="2">Uncharacterized protein</fullName>
    </submittedName>
</protein>
<dbReference type="Proteomes" id="UP000007266">
    <property type="component" value="Linkage group 8"/>
</dbReference>
<sequence length="74" mass="8517">MLRRPPTTIELKVDDIREYEFMRQQIAKEQEKAKVFEGGPSWQSGPKPKEEVYARIGYVPPEKSTGAPCRPNLL</sequence>
<proteinExistence type="predicted"/>
<evidence type="ECO:0000256" key="1">
    <source>
        <dbReference type="ARBA" id="ARBA00022786"/>
    </source>
</evidence>
<dbReference type="GO" id="GO:0031145">
    <property type="term" value="P:anaphase-promoting complex-dependent catabolic process"/>
    <property type="evidence" value="ECO:0007669"/>
    <property type="project" value="InterPro"/>
</dbReference>
<dbReference type="InterPro" id="IPR018860">
    <property type="entry name" value="APC_suCDC26"/>
</dbReference>
<dbReference type="KEGG" id="tca:103313943"/>
<accession>A0A139WD28</accession>
<organism evidence="2 3">
    <name type="scientific">Tribolium castaneum</name>
    <name type="common">Red flour beetle</name>
    <dbReference type="NCBI Taxonomy" id="7070"/>
    <lineage>
        <taxon>Eukaryota</taxon>
        <taxon>Metazoa</taxon>
        <taxon>Ecdysozoa</taxon>
        <taxon>Arthropoda</taxon>
        <taxon>Hexapoda</taxon>
        <taxon>Insecta</taxon>
        <taxon>Pterygota</taxon>
        <taxon>Neoptera</taxon>
        <taxon>Endopterygota</taxon>
        <taxon>Coleoptera</taxon>
        <taxon>Polyphaga</taxon>
        <taxon>Cucujiformia</taxon>
        <taxon>Tenebrionidae</taxon>
        <taxon>Tenebrionidae incertae sedis</taxon>
        <taxon>Tribolium</taxon>
    </lineage>
</organism>
<name>A0A139WD28_TRICA</name>
<evidence type="ECO:0000313" key="2">
    <source>
        <dbReference type="EMBL" id="KYB25814.1"/>
    </source>
</evidence>